<dbReference type="AlphaFoldDB" id="A0A916NM85"/>
<protein>
    <submittedName>
        <fullName evidence="1">Uncharacterized protein</fullName>
    </submittedName>
</protein>
<proteinExistence type="predicted"/>
<keyword evidence="2" id="KW-1185">Reference proteome</keyword>
<sequence>MSNTKVGPWGKWLIAVLKQMIAKFKQSGKRKELGWFVS</sequence>
<evidence type="ECO:0000313" key="1">
    <source>
        <dbReference type="EMBL" id="CAG5004983.1"/>
    </source>
</evidence>
<dbReference type="Proteomes" id="UP000680038">
    <property type="component" value="Unassembled WGS sequence"/>
</dbReference>
<evidence type="ECO:0000313" key="2">
    <source>
        <dbReference type="Proteomes" id="UP000680038"/>
    </source>
</evidence>
<name>A0A916NM85_9BACT</name>
<comment type="caution">
    <text evidence="1">The sequence shown here is derived from an EMBL/GenBank/DDBJ whole genome shotgun (WGS) entry which is preliminary data.</text>
</comment>
<dbReference type="EMBL" id="CAJRAF010000002">
    <property type="protein sequence ID" value="CAG5004983.1"/>
    <property type="molecule type" value="Genomic_DNA"/>
</dbReference>
<organism evidence="1 2">
    <name type="scientific">Dyadobacter helix</name>
    <dbReference type="NCBI Taxonomy" id="2822344"/>
    <lineage>
        <taxon>Bacteria</taxon>
        <taxon>Pseudomonadati</taxon>
        <taxon>Bacteroidota</taxon>
        <taxon>Cytophagia</taxon>
        <taxon>Cytophagales</taxon>
        <taxon>Spirosomataceae</taxon>
        <taxon>Dyadobacter</taxon>
    </lineage>
</organism>
<reference evidence="1" key="1">
    <citation type="submission" date="2021-04" db="EMBL/GenBank/DDBJ databases">
        <authorList>
            <person name="Rodrigo-Torres L."/>
            <person name="Arahal R. D."/>
            <person name="Lucena T."/>
        </authorList>
    </citation>
    <scope>NUCLEOTIDE SEQUENCE</scope>
    <source>
        <strain evidence="1">CECT 9275</strain>
    </source>
</reference>
<gene>
    <name evidence="1" type="ORF">DYBT9275_03491</name>
</gene>
<accession>A0A916NM85</accession>